<keyword evidence="2" id="KW-1185">Reference proteome</keyword>
<dbReference type="Proteomes" id="UP000499080">
    <property type="component" value="Unassembled WGS sequence"/>
</dbReference>
<sequence>MDLNLLKKVCQRATGSCAERASFSSEAYRVSLWPTVERCFDMGLFVSKNFLEAWLLFFGCLLTCVQEVMRFVFSVSPFTYAKTSTYANGAKKC</sequence>
<gene>
    <name evidence="1" type="ORF">AVEN_239599_1</name>
</gene>
<evidence type="ECO:0000313" key="1">
    <source>
        <dbReference type="EMBL" id="GBN67225.1"/>
    </source>
</evidence>
<evidence type="ECO:0000313" key="2">
    <source>
        <dbReference type="Proteomes" id="UP000499080"/>
    </source>
</evidence>
<organism evidence="1 2">
    <name type="scientific">Araneus ventricosus</name>
    <name type="common">Orbweaver spider</name>
    <name type="synonym">Epeira ventricosa</name>
    <dbReference type="NCBI Taxonomy" id="182803"/>
    <lineage>
        <taxon>Eukaryota</taxon>
        <taxon>Metazoa</taxon>
        <taxon>Ecdysozoa</taxon>
        <taxon>Arthropoda</taxon>
        <taxon>Chelicerata</taxon>
        <taxon>Arachnida</taxon>
        <taxon>Araneae</taxon>
        <taxon>Araneomorphae</taxon>
        <taxon>Entelegynae</taxon>
        <taxon>Araneoidea</taxon>
        <taxon>Araneidae</taxon>
        <taxon>Araneus</taxon>
    </lineage>
</organism>
<reference evidence="1 2" key="1">
    <citation type="journal article" date="2019" name="Sci. Rep.">
        <title>Orb-weaving spider Araneus ventricosus genome elucidates the spidroin gene catalogue.</title>
        <authorList>
            <person name="Kono N."/>
            <person name="Nakamura H."/>
            <person name="Ohtoshi R."/>
            <person name="Moran D.A.P."/>
            <person name="Shinohara A."/>
            <person name="Yoshida Y."/>
            <person name="Fujiwara M."/>
            <person name="Mori M."/>
            <person name="Tomita M."/>
            <person name="Arakawa K."/>
        </authorList>
    </citation>
    <scope>NUCLEOTIDE SEQUENCE [LARGE SCALE GENOMIC DNA]</scope>
</reference>
<dbReference type="AlphaFoldDB" id="A0A4Y2QVR5"/>
<dbReference type="EMBL" id="BGPR01014912">
    <property type="protein sequence ID" value="GBN67225.1"/>
    <property type="molecule type" value="Genomic_DNA"/>
</dbReference>
<protein>
    <submittedName>
        <fullName evidence="1">Uncharacterized protein</fullName>
    </submittedName>
</protein>
<name>A0A4Y2QVR5_ARAVE</name>
<proteinExistence type="predicted"/>
<comment type="caution">
    <text evidence="1">The sequence shown here is derived from an EMBL/GenBank/DDBJ whole genome shotgun (WGS) entry which is preliminary data.</text>
</comment>
<accession>A0A4Y2QVR5</accession>